<reference evidence="2" key="1">
    <citation type="submission" date="2009-08" db="EMBL/GenBank/DDBJ databases">
        <title>Annotation of Salpingoeca rosetta.</title>
        <authorList>
            <consortium name="The Broad Institute Genome Sequencing Platform"/>
            <person name="Russ C."/>
            <person name="Cuomo C."/>
            <person name="Burger G."/>
            <person name="Gray M.W."/>
            <person name="Holland P.W.H."/>
            <person name="King N."/>
            <person name="Lang F.B.F."/>
            <person name="Roger A.J."/>
            <person name="Ruiz-Trillo I."/>
            <person name="Young S.K."/>
            <person name="Zeng Q."/>
            <person name="Gargeya S."/>
            <person name="Alvarado L."/>
            <person name="Berlin A."/>
            <person name="Chapman S.B."/>
            <person name="Chen Z."/>
            <person name="Freedman E."/>
            <person name="Gellesch M."/>
            <person name="Goldberg J."/>
            <person name="Griggs A."/>
            <person name="Gujja S."/>
            <person name="Heilman E."/>
            <person name="Heiman D."/>
            <person name="Howarth C."/>
            <person name="Mehta T."/>
            <person name="Neiman D."/>
            <person name="Pearson M."/>
            <person name="Roberts A."/>
            <person name="Saif S."/>
            <person name="Shea T."/>
            <person name="Shenoy N."/>
            <person name="Sisk P."/>
            <person name="Stolte C."/>
            <person name="Sykes S."/>
            <person name="White J."/>
            <person name="Yandava C."/>
            <person name="Haas B."/>
            <person name="Nusbaum C."/>
            <person name="Birren B."/>
        </authorList>
    </citation>
    <scope>NUCLEOTIDE SEQUENCE [LARGE SCALE GENOMIC DNA]</scope>
    <source>
        <strain evidence="2">ATCC 50818</strain>
    </source>
</reference>
<organism evidence="3">
    <name type="scientific">Salpingoeca rosetta (strain ATCC 50818 / BSB-021)</name>
    <dbReference type="NCBI Taxonomy" id="946362"/>
    <lineage>
        <taxon>Eukaryota</taxon>
        <taxon>Choanoflagellata</taxon>
        <taxon>Craspedida</taxon>
        <taxon>Salpingoecidae</taxon>
        <taxon>Salpingoeca</taxon>
    </lineage>
</organism>
<dbReference type="STRING" id="946362.F2UDR9"/>
<dbReference type="InParanoid" id="F2UDR9"/>
<dbReference type="GeneID" id="16072981"/>
<proteinExistence type="predicted"/>
<keyword evidence="3" id="KW-1185">Reference proteome</keyword>
<protein>
    <recommendedName>
        <fullName evidence="1">PID domain-containing protein</fullName>
    </recommendedName>
</protein>
<dbReference type="InterPro" id="IPR051133">
    <property type="entry name" value="Adapter_Engulfment-Domain"/>
</dbReference>
<dbReference type="InterPro" id="IPR006020">
    <property type="entry name" value="PTB/PI_dom"/>
</dbReference>
<dbReference type="OrthoDB" id="10069833at2759"/>
<dbReference type="Proteomes" id="UP000007799">
    <property type="component" value="Unassembled WGS sequence"/>
</dbReference>
<dbReference type="KEGG" id="sre:PTSG_07005"/>
<gene>
    <name evidence="2" type="ORF">PTSG_07005</name>
</gene>
<feature type="domain" description="PID" evidence="1">
    <location>
        <begin position="44"/>
        <end position="170"/>
    </location>
</feature>
<evidence type="ECO:0000313" key="2">
    <source>
        <dbReference type="EMBL" id="EGD74769.1"/>
    </source>
</evidence>
<sequence length="270" mass="30424">MEFEEDFPEFEDDEGRFALMGSELMGGAPLPVNMTPQEKQSYMDGIGIKAKYIGVTEVSSARGGDDVLLAIARVRAAHKAFREAKQRTWLVISVSGLKIRDFDTRQLRDSYALYQISYATWLPSNPQVFAFITANTTTSPPIYKCHVYKSHSKSKMIIETFGRCFTLAVEMQRTGLTRAVRMKDASFHEVVRDIRRQLQSTRVPLDIAAFCNEGLKRLTHLYDQECNSDPHNDAATPNGTHVTATVPYTDSTHSPRMRVSALCRSFASRL</sequence>
<dbReference type="SMART" id="SM00462">
    <property type="entry name" value="PTB"/>
    <property type="match status" value="1"/>
</dbReference>
<dbReference type="RefSeq" id="XP_004992414.1">
    <property type="nucleotide sequence ID" value="XM_004992357.1"/>
</dbReference>
<dbReference type="Gene3D" id="2.30.29.30">
    <property type="entry name" value="Pleckstrin-homology domain (PH domain)/Phosphotyrosine-binding domain (PTB)"/>
    <property type="match status" value="1"/>
</dbReference>
<dbReference type="InterPro" id="IPR011993">
    <property type="entry name" value="PH-like_dom_sf"/>
</dbReference>
<dbReference type="PANTHER" id="PTHR11232">
    <property type="entry name" value="PHOSPHOTYROSINE INTERACTION DOMAIN-CONTAINING FAMILY MEMBER"/>
    <property type="match status" value="1"/>
</dbReference>
<dbReference type="PROSITE" id="PS01179">
    <property type="entry name" value="PID"/>
    <property type="match status" value="1"/>
</dbReference>
<dbReference type="AlphaFoldDB" id="F2UDR9"/>
<name>F2UDR9_SALR5</name>
<dbReference type="CDD" id="cd00934">
    <property type="entry name" value="PTB"/>
    <property type="match status" value="1"/>
</dbReference>
<dbReference type="SUPFAM" id="SSF50729">
    <property type="entry name" value="PH domain-like"/>
    <property type="match status" value="1"/>
</dbReference>
<dbReference type="Pfam" id="PF00640">
    <property type="entry name" value="PID"/>
    <property type="match status" value="1"/>
</dbReference>
<evidence type="ECO:0000313" key="3">
    <source>
        <dbReference type="Proteomes" id="UP000007799"/>
    </source>
</evidence>
<evidence type="ECO:0000259" key="1">
    <source>
        <dbReference type="PROSITE" id="PS01179"/>
    </source>
</evidence>
<accession>F2UDR9</accession>
<dbReference type="EMBL" id="GL832970">
    <property type="protein sequence ID" value="EGD74769.1"/>
    <property type="molecule type" value="Genomic_DNA"/>
</dbReference>
<dbReference type="PANTHER" id="PTHR11232:SF45">
    <property type="entry name" value="GENE 7694-RELATED"/>
    <property type="match status" value="1"/>
</dbReference>